<dbReference type="EMBL" id="WFKQ01000005">
    <property type="protein sequence ID" value="MUG32525.1"/>
    <property type="molecule type" value="Genomic_DNA"/>
</dbReference>
<evidence type="ECO:0000256" key="2">
    <source>
        <dbReference type="SAM" id="SignalP"/>
    </source>
</evidence>
<gene>
    <name evidence="4" type="ORF">GB996_06915</name>
</gene>
<dbReference type="Gene3D" id="2.40.160.20">
    <property type="match status" value="1"/>
</dbReference>
<keyword evidence="1 2" id="KW-0732">Signal</keyword>
<dbReference type="SUPFAM" id="SSF56925">
    <property type="entry name" value="OMPA-like"/>
    <property type="match status" value="1"/>
</dbReference>
<dbReference type="InterPro" id="IPR011250">
    <property type="entry name" value="OMP/PagP_B-barrel"/>
</dbReference>
<dbReference type="AlphaFoldDB" id="A0A844M1A0"/>
<protein>
    <submittedName>
        <fullName evidence="4">Outer membrane beta-barrel protein</fullName>
    </submittedName>
</protein>
<accession>A0A844M1A0</accession>
<dbReference type="InterPro" id="IPR027385">
    <property type="entry name" value="Beta-barrel_OMP"/>
</dbReference>
<sequence length="188" mass="19603">MNTLNKTLLAVAAGTLMTAGAQAAVSYGNGMTAQPYIGAKVGQYDLDGAKDKGTSYGVYGGAKFTPNLGVEAEYLTTSDEDFGPGTEYSADVYGLYGTYDYAFPNTGGLYAKGRVGVAKNEVDVESKNSNLYKDSGSETGIAGSLGLGFNVAQNASIEAMYNWYPSIENTRGDDIDASGVTLGAHVKF</sequence>
<reference evidence="4 5" key="1">
    <citation type="journal article" date="2019" name="PLoS ONE">
        <title>Pup mortality in New Zealand sea lions (Phocarctos hookeri) at Enderby Island, Auckland Islands, 2013-18.</title>
        <authorList>
            <person name="Michael S.A."/>
            <person name="Hayman D.T.S."/>
            <person name="Gray R."/>
            <person name="Zhang J."/>
            <person name="Rogers L."/>
            <person name="Roe W.D."/>
        </authorList>
    </citation>
    <scope>NUCLEOTIDE SEQUENCE [LARGE SCALE GENOMIC DNA]</scope>
    <source>
        <strain evidence="4 5">SM868</strain>
    </source>
</reference>
<feature type="signal peptide" evidence="2">
    <location>
        <begin position="1"/>
        <end position="23"/>
    </location>
</feature>
<evidence type="ECO:0000313" key="5">
    <source>
        <dbReference type="Proteomes" id="UP000442109"/>
    </source>
</evidence>
<comment type="caution">
    <text evidence="4">The sequence shown here is derived from an EMBL/GenBank/DDBJ whole genome shotgun (WGS) entry which is preliminary data.</text>
</comment>
<dbReference type="RefSeq" id="WP_155587239.1">
    <property type="nucleotide sequence ID" value="NZ_WFKQ01000005.1"/>
</dbReference>
<evidence type="ECO:0000256" key="1">
    <source>
        <dbReference type="ARBA" id="ARBA00022729"/>
    </source>
</evidence>
<keyword evidence="5" id="KW-1185">Reference proteome</keyword>
<organism evidence="4 5">
    <name type="scientific">Psychrobacter sanguinis</name>
    <dbReference type="NCBI Taxonomy" id="861445"/>
    <lineage>
        <taxon>Bacteria</taxon>
        <taxon>Pseudomonadati</taxon>
        <taxon>Pseudomonadota</taxon>
        <taxon>Gammaproteobacteria</taxon>
        <taxon>Moraxellales</taxon>
        <taxon>Moraxellaceae</taxon>
        <taxon>Psychrobacter</taxon>
    </lineage>
</organism>
<dbReference type="OrthoDB" id="6265027at2"/>
<proteinExistence type="predicted"/>
<evidence type="ECO:0000313" key="4">
    <source>
        <dbReference type="EMBL" id="MUG32525.1"/>
    </source>
</evidence>
<feature type="domain" description="Outer membrane protein beta-barrel" evidence="3">
    <location>
        <begin position="10"/>
        <end position="188"/>
    </location>
</feature>
<evidence type="ECO:0000259" key="3">
    <source>
        <dbReference type="Pfam" id="PF13505"/>
    </source>
</evidence>
<name>A0A844M1A0_9GAMM</name>
<dbReference type="Pfam" id="PF13505">
    <property type="entry name" value="OMP_b-brl"/>
    <property type="match status" value="1"/>
</dbReference>
<feature type="chain" id="PRO_5032372735" evidence="2">
    <location>
        <begin position="24"/>
        <end position="188"/>
    </location>
</feature>
<dbReference type="Proteomes" id="UP000442109">
    <property type="component" value="Unassembled WGS sequence"/>
</dbReference>